<dbReference type="AlphaFoldDB" id="A0A9P0QVY2"/>
<reference evidence="1" key="1">
    <citation type="submission" date="2022-03" db="EMBL/GenBank/DDBJ databases">
        <authorList>
            <person name="Legras J.-L."/>
            <person name="Devillers H."/>
            <person name="Grondin C."/>
        </authorList>
    </citation>
    <scope>NUCLEOTIDE SEQUENCE</scope>
    <source>
        <strain evidence="1">CLIB 1423</strain>
    </source>
</reference>
<organism evidence="1 2">
    <name type="scientific">[Candida] railenensis</name>
    <dbReference type="NCBI Taxonomy" id="45579"/>
    <lineage>
        <taxon>Eukaryota</taxon>
        <taxon>Fungi</taxon>
        <taxon>Dikarya</taxon>
        <taxon>Ascomycota</taxon>
        <taxon>Saccharomycotina</taxon>
        <taxon>Pichiomycetes</taxon>
        <taxon>Debaryomycetaceae</taxon>
        <taxon>Kurtzmaniella</taxon>
    </lineage>
</organism>
<protein>
    <submittedName>
        <fullName evidence="1">Uncharacterized protein</fullName>
    </submittedName>
</protein>
<name>A0A9P0QVY2_9ASCO</name>
<dbReference type="EMBL" id="CAKXYY010000043">
    <property type="protein sequence ID" value="CAH2356023.1"/>
    <property type="molecule type" value="Genomic_DNA"/>
</dbReference>
<accession>A0A9P0QVY2</accession>
<proteinExistence type="predicted"/>
<evidence type="ECO:0000313" key="2">
    <source>
        <dbReference type="Proteomes" id="UP000837801"/>
    </source>
</evidence>
<gene>
    <name evidence="1" type="ORF">CLIB1423_43S00210</name>
</gene>
<sequence>MLVVRQDQITGNSQNVSVPKKISYMGGVKKTLKESYVPNDNECITTHIKLAKPYCSESQDSSNELDAITV</sequence>
<keyword evidence="2" id="KW-1185">Reference proteome</keyword>
<dbReference type="Proteomes" id="UP000837801">
    <property type="component" value="Unassembled WGS sequence"/>
</dbReference>
<evidence type="ECO:0000313" key="1">
    <source>
        <dbReference type="EMBL" id="CAH2356023.1"/>
    </source>
</evidence>
<comment type="caution">
    <text evidence="1">The sequence shown here is derived from an EMBL/GenBank/DDBJ whole genome shotgun (WGS) entry which is preliminary data.</text>
</comment>